<keyword evidence="1" id="KW-0732">Signal</keyword>
<keyword evidence="3" id="KW-1185">Reference proteome</keyword>
<gene>
    <name evidence="2" type="ORF">SAMN04488036_101228</name>
</gene>
<organism evidence="2 3">
    <name type="scientific">Shimia haliotis</name>
    <dbReference type="NCBI Taxonomy" id="1280847"/>
    <lineage>
        <taxon>Bacteria</taxon>
        <taxon>Pseudomonadati</taxon>
        <taxon>Pseudomonadota</taxon>
        <taxon>Alphaproteobacteria</taxon>
        <taxon>Rhodobacterales</taxon>
        <taxon>Roseobacteraceae</taxon>
    </lineage>
</organism>
<feature type="chain" id="PRO_5011693411" evidence="1">
    <location>
        <begin position="21"/>
        <end position="121"/>
    </location>
</feature>
<accession>A0A1I4AAK7</accession>
<name>A0A1I4AAK7_9RHOB</name>
<sequence>MTLRLIWFLACALTAMPLAAQDGKPQVPELRLDDVGTMSLGLDASAYDGGWSGFDMGSGEDWRLPVGVNLRYGLGRNGRLTFFAGADVGSFFDAMTDGTARNALGSAEPDPMAGVSFRFDF</sequence>
<dbReference type="STRING" id="1280847.SAMN04488036_101228"/>
<reference evidence="3" key="1">
    <citation type="submission" date="2016-10" db="EMBL/GenBank/DDBJ databases">
        <authorList>
            <person name="Varghese N."/>
            <person name="Submissions S."/>
        </authorList>
    </citation>
    <scope>NUCLEOTIDE SEQUENCE [LARGE SCALE GENOMIC DNA]</scope>
    <source>
        <strain evidence="3">DSM 28453</strain>
    </source>
</reference>
<dbReference type="RefSeq" id="WP_093319233.1">
    <property type="nucleotide sequence ID" value="NZ_FOSZ01000001.1"/>
</dbReference>
<evidence type="ECO:0000256" key="1">
    <source>
        <dbReference type="SAM" id="SignalP"/>
    </source>
</evidence>
<dbReference type="AlphaFoldDB" id="A0A1I4AAK7"/>
<evidence type="ECO:0000313" key="2">
    <source>
        <dbReference type="EMBL" id="SFK52836.1"/>
    </source>
</evidence>
<proteinExistence type="predicted"/>
<dbReference type="Proteomes" id="UP000198851">
    <property type="component" value="Unassembled WGS sequence"/>
</dbReference>
<dbReference type="EMBL" id="FOSZ01000001">
    <property type="protein sequence ID" value="SFK52836.1"/>
    <property type="molecule type" value="Genomic_DNA"/>
</dbReference>
<evidence type="ECO:0000313" key="3">
    <source>
        <dbReference type="Proteomes" id="UP000198851"/>
    </source>
</evidence>
<protein>
    <submittedName>
        <fullName evidence="2">Uncharacterized protein</fullName>
    </submittedName>
</protein>
<feature type="signal peptide" evidence="1">
    <location>
        <begin position="1"/>
        <end position="20"/>
    </location>
</feature>